<dbReference type="EMBL" id="QZBZ01000386">
    <property type="protein sequence ID" value="TIA30045.1"/>
    <property type="molecule type" value="Genomic_DNA"/>
</dbReference>
<keyword evidence="3" id="KW-0812">Transmembrane</keyword>
<evidence type="ECO:0000256" key="2">
    <source>
        <dbReference type="ARBA" id="ARBA00022679"/>
    </source>
</evidence>
<keyword evidence="2" id="KW-0808">Transferase</keyword>
<accession>A0A4T0BDZ2</accession>
<name>A0A4T0BDZ2_AURPU</name>
<dbReference type="Proteomes" id="UP000308724">
    <property type="component" value="Unassembled WGS sequence"/>
</dbReference>
<feature type="domain" description="Glycosyl transferase CAP10" evidence="4">
    <location>
        <begin position="162"/>
        <end position="457"/>
    </location>
</feature>
<sequence>MVFSKTTWTFVSSSWDYAQHFPLAAEGYGYFFYCCTVVSFIALLHLAVLARTPLWFFAIFLVPIAARSAGWLTHKSYLPLHPVEMLMLEAKNRHSEYLASSSSSANLSATVDRYRMRYERDPPPGFGHWYEYARSRNAVIIDDFERIHEDLLPFWAISPAEPDLANLHGLYLSPAAFKVSHELYPVFSQSKAPGFNDILYPSPWNYLDKVKYAPNKQHPDPLFESKAKTLFWRGATSEGLSSSGEWKGMTRQRFNRLANNIHDTSPAQPVLLPYPFAPQGKWKYMLASTASLTKLVGVDVLIVDGISRCGDNDCRDQAREFSPLAPLADFQSHWSYKYLLDLDGAGFSGRFLPFLFSRSVPFKAALFREWYDSRLTPWLHFVPLDLRGHGFWATLVYFAGLEGKVEDKWVESRSHEREAETIAKEGREWARKVLRKEDMEIYFFRLLLEWGRLTDDRRDDIGFS</sequence>
<dbReference type="PANTHER" id="PTHR12203">
    <property type="entry name" value="KDEL LYS-ASP-GLU-LEU CONTAINING - RELATED"/>
    <property type="match status" value="1"/>
</dbReference>
<dbReference type="SMART" id="SM00672">
    <property type="entry name" value="CAP10"/>
    <property type="match status" value="1"/>
</dbReference>
<dbReference type="GO" id="GO:0016740">
    <property type="term" value="F:transferase activity"/>
    <property type="evidence" value="ECO:0007669"/>
    <property type="project" value="UniProtKB-KW"/>
</dbReference>
<feature type="transmembrane region" description="Helical" evidence="3">
    <location>
        <begin position="30"/>
        <end position="49"/>
    </location>
</feature>
<reference evidence="5 6" key="1">
    <citation type="submission" date="2018-10" db="EMBL/GenBank/DDBJ databases">
        <title>Fifty Aureobasidium pullulans genomes reveal a recombining polyextremotolerant generalist.</title>
        <authorList>
            <person name="Gostincar C."/>
            <person name="Turk M."/>
            <person name="Zajc J."/>
            <person name="Gunde-Cimerman N."/>
        </authorList>
    </citation>
    <scope>NUCLEOTIDE SEQUENCE [LARGE SCALE GENOMIC DNA]</scope>
    <source>
        <strain evidence="5 6">EXF-1645</strain>
    </source>
</reference>
<dbReference type="AlphaFoldDB" id="A0A4T0BDZ2"/>
<feature type="transmembrane region" description="Helical" evidence="3">
    <location>
        <begin position="54"/>
        <end position="72"/>
    </location>
</feature>
<keyword evidence="3" id="KW-1133">Transmembrane helix</keyword>
<evidence type="ECO:0000256" key="1">
    <source>
        <dbReference type="ARBA" id="ARBA00010118"/>
    </source>
</evidence>
<gene>
    <name evidence="5" type="ORF">D6C78_09842</name>
</gene>
<organism evidence="5 6">
    <name type="scientific">Aureobasidium pullulans</name>
    <name type="common">Black yeast</name>
    <name type="synonym">Pullularia pullulans</name>
    <dbReference type="NCBI Taxonomy" id="5580"/>
    <lineage>
        <taxon>Eukaryota</taxon>
        <taxon>Fungi</taxon>
        <taxon>Dikarya</taxon>
        <taxon>Ascomycota</taxon>
        <taxon>Pezizomycotina</taxon>
        <taxon>Dothideomycetes</taxon>
        <taxon>Dothideomycetidae</taxon>
        <taxon>Dothideales</taxon>
        <taxon>Saccotheciaceae</taxon>
        <taxon>Aureobasidium</taxon>
    </lineage>
</organism>
<dbReference type="Pfam" id="PF05686">
    <property type="entry name" value="Glyco_transf_90"/>
    <property type="match status" value="1"/>
</dbReference>
<dbReference type="PANTHER" id="PTHR12203:SF35">
    <property type="entry name" value="PROTEIN O-GLUCOSYLTRANSFERASE 1"/>
    <property type="match status" value="1"/>
</dbReference>
<proteinExistence type="inferred from homology"/>
<dbReference type="InterPro" id="IPR006598">
    <property type="entry name" value="CAP10"/>
</dbReference>
<keyword evidence="3" id="KW-0472">Membrane</keyword>
<evidence type="ECO:0000313" key="6">
    <source>
        <dbReference type="Proteomes" id="UP000308724"/>
    </source>
</evidence>
<evidence type="ECO:0000259" key="4">
    <source>
        <dbReference type="SMART" id="SM00672"/>
    </source>
</evidence>
<dbReference type="InterPro" id="IPR051091">
    <property type="entry name" value="O-Glucosyltr/Glycosyltrsf_90"/>
</dbReference>
<comment type="similarity">
    <text evidence="1">Belongs to the glycosyltransferase 90 family.</text>
</comment>
<evidence type="ECO:0000313" key="5">
    <source>
        <dbReference type="EMBL" id="TIA30045.1"/>
    </source>
</evidence>
<comment type="caution">
    <text evidence="5">The sequence shown here is derived from an EMBL/GenBank/DDBJ whole genome shotgun (WGS) entry which is preliminary data.</text>
</comment>
<protein>
    <recommendedName>
        <fullName evidence="4">Glycosyl transferase CAP10 domain-containing protein</fullName>
    </recommendedName>
</protein>
<evidence type="ECO:0000256" key="3">
    <source>
        <dbReference type="SAM" id="Phobius"/>
    </source>
</evidence>